<keyword evidence="3" id="KW-1185">Reference proteome</keyword>
<gene>
    <name evidence="2" type="ORF">GCM10009117_08290</name>
</gene>
<protein>
    <recommendedName>
        <fullName evidence="1">Methyltransferase domain-containing protein</fullName>
    </recommendedName>
</protein>
<dbReference type="Gene3D" id="3.40.50.150">
    <property type="entry name" value="Vaccinia Virus protein VP39"/>
    <property type="match status" value="1"/>
</dbReference>
<evidence type="ECO:0000313" key="2">
    <source>
        <dbReference type="EMBL" id="GAA0871683.1"/>
    </source>
</evidence>
<accession>A0ABP3XTK6</accession>
<feature type="domain" description="Methyltransferase" evidence="1">
    <location>
        <begin position="56"/>
        <end position="163"/>
    </location>
</feature>
<organism evidence="2 3">
    <name type="scientific">Gangjinia marincola</name>
    <dbReference type="NCBI Taxonomy" id="578463"/>
    <lineage>
        <taxon>Bacteria</taxon>
        <taxon>Pseudomonadati</taxon>
        <taxon>Bacteroidota</taxon>
        <taxon>Flavobacteriia</taxon>
        <taxon>Flavobacteriales</taxon>
        <taxon>Flavobacteriaceae</taxon>
        <taxon>Gangjinia</taxon>
    </lineage>
</organism>
<sequence>MMLTTRSTQRELMDDLSLEKDHLRNVLNDISTANKLLNGDQATLQAVLKYIDENPKPSYRFMDVGCGNGDMLIKLHSALEEREINAEYIGIDLNPTSIEIAREETLLYPKINFLQQDIFTLDAKRFECDVLLCTLTLHHFASHEIPRFLETFRVLATDLVIVNDLQRNKVAYQLFKLFSAVFMKTKIAKQDGLTSIASGFTETELHELAEKANIPTSQYSIESKWAFRYLWSINAHR</sequence>
<dbReference type="SUPFAM" id="SSF53335">
    <property type="entry name" value="S-adenosyl-L-methionine-dependent methyltransferases"/>
    <property type="match status" value="1"/>
</dbReference>
<proteinExistence type="predicted"/>
<dbReference type="Proteomes" id="UP001500507">
    <property type="component" value="Unassembled WGS sequence"/>
</dbReference>
<name>A0ABP3XTK6_9FLAO</name>
<dbReference type="CDD" id="cd02440">
    <property type="entry name" value="AdoMet_MTases"/>
    <property type="match status" value="1"/>
</dbReference>
<evidence type="ECO:0000259" key="1">
    <source>
        <dbReference type="Pfam" id="PF13847"/>
    </source>
</evidence>
<dbReference type="EMBL" id="BAAAFG010000005">
    <property type="protein sequence ID" value="GAA0871683.1"/>
    <property type="molecule type" value="Genomic_DNA"/>
</dbReference>
<reference evidence="3" key="1">
    <citation type="journal article" date="2019" name="Int. J. Syst. Evol. Microbiol.">
        <title>The Global Catalogue of Microorganisms (GCM) 10K type strain sequencing project: providing services to taxonomists for standard genome sequencing and annotation.</title>
        <authorList>
            <consortium name="The Broad Institute Genomics Platform"/>
            <consortium name="The Broad Institute Genome Sequencing Center for Infectious Disease"/>
            <person name="Wu L."/>
            <person name="Ma J."/>
        </authorList>
    </citation>
    <scope>NUCLEOTIDE SEQUENCE [LARGE SCALE GENOMIC DNA]</scope>
    <source>
        <strain evidence="3">JCM 16082</strain>
    </source>
</reference>
<dbReference type="RefSeq" id="WP_343764275.1">
    <property type="nucleotide sequence ID" value="NZ_BAAAFG010000005.1"/>
</dbReference>
<dbReference type="InterPro" id="IPR025714">
    <property type="entry name" value="Methyltranfer_dom"/>
</dbReference>
<dbReference type="Pfam" id="PF13847">
    <property type="entry name" value="Methyltransf_31"/>
    <property type="match status" value="1"/>
</dbReference>
<evidence type="ECO:0000313" key="3">
    <source>
        <dbReference type="Proteomes" id="UP001500507"/>
    </source>
</evidence>
<dbReference type="InterPro" id="IPR029063">
    <property type="entry name" value="SAM-dependent_MTases_sf"/>
</dbReference>
<comment type="caution">
    <text evidence="2">The sequence shown here is derived from an EMBL/GenBank/DDBJ whole genome shotgun (WGS) entry which is preliminary data.</text>
</comment>